<comment type="caution">
    <text evidence="3">The sequence shown here is derived from an EMBL/GenBank/DDBJ whole genome shotgun (WGS) entry which is preliminary data.</text>
</comment>
<dbReference type="RefSeq" id="WP_142191941.1">
    <property type="nucleotide sequence ID" value="NZ_BMSU01000005.1"/>
</dbReference>
<feature type="domain" description="Pyridoxamine 5'-phosphate oxidase N-terminal" evidence="2">
    <location>
        <begin position="8"/>
        <end position="140"/>
    </location>
</feature>
<proteinExistence type="predicted"/>
<organism evidence="3 4">
    <name type="scientific">Streptomyces calvus</name>
    <dbReference type="NCBI Taxonomy" id="67282"/>
    <lineage>
        <taxon>Bacteria</taxon>
        <taxon>Bacillati</taxon>
        <taxon>Actinomycetota</taxon>
        <taxon>Actinomycetes</taxon>
        <taxon>Kitasatosporales</taxon>
        <taxon>Streptomycetaceae</taxon>
        <taxon>Streptomyces</taxon>
    </lineage>
</organism>
<dbReference type="InterPro" id="IPR019920">
    <property type="entry name" value="F420-binding_dom_put"/>
</dbReference>
<dbReference type="InterPro" id="IPR012349">
    <property type="entry name" value="Split_barrel_FMN-bd"/>
</dbReference>
<gene>
    <name evidence="3" type="ORF">FHS33_000390</name>
</gene>
<keyword evidence="1" id="KW-0560">Oxidoreductase</keyword>
<name>A0AA40S903_9ACTN</name>
<dbReference type="PANTHER" id="PTHR35176">
    <property type="entry name" value="HEME OXYGENASE HI_0854-RELATED"/>
    <property type="match status" value="1"/>
</dbReference>
<dbReference type="AlphaFoldDB" id="A0AA40S903"/>
<dbReference type="Gene3D" id="2.30.110.10">
    <property type="entry name" value="Electron Transport, Fmn-binding Protein, Chain A"/>
    <property type="match status" value="1"/>
</dbReference>
<dbReference type="NCBIfam" id="TIGR03618">
    <property type="entry name" value="Rv1155_F420"/>
    <property type="match status" value="1"/>
</dbReference>
<evidence type="ECO:0000259" key="2">
    <source>
        <dbReference type="Pfam" id="PF01243"/>
    </source>
</evidence>
<dbReference type="InterPro" id="IPR052019">
    <property type="entry name" value="F420H2_bilvrd_red/Heme_oxyg"/>
</dbReference>
<sequence>MTQDAAQDALLRLLSEERGGVLVTLKRDGRPQLSNVMHVYYPDERIIRVSLTDDRAKTRNLRRDPRASYHVTTRDRWAYTVAEGTADLSPVAGDPHDGTVEELVRLYRDLRGEHPDWDDYRAAMVRDRRLVLRLRVERAYGIPRGAGA</sequence>
<dbReference type="GO" id="GO:0070967">
    <property type="term" value="F:coenzyme F420 binding"/>
    <property type="evidence" value="ECO:0007669"/>
    <property type="project" value="TreeGrafter"/>
</dbReference>
<dbReference type="GO" id="GO:0016627">
    <property type="term" value="F:oxidoreductase activity, acting on the CH-CH group of donors"/>
    <property type="evidence" value="ECO:0007669"/>
    <property type="project" value="TreeGrafter"/>
</dbReference>
<reference evidence="3 4" key="1">
    <citation type="submission" date="2020-08" db="EMBL/GenBank/DDBJ databases">
        <title>Genomic Encyclopedia of Type Strains, Phase III (KMG-III): the genomes of soil and plant-associated and newly described type strains.</title>
        <authorList>
            <person name="Whitman W."/>
        </authorList>
    </citation>
    <scope>NUCLEOTIDE SEQUENCE [LARGE SCALE GENOMIC DNA]</scope>
    <source>
        <strain evidence="3 4">CECT 3271</strain>
    </source>
</reference>
<dbReference type="InterPro" id="IPR011576">
    <property type="entry name" value="Pyridox_Oxase_N"/>
</dbReference>
<dbReference type="PANTHER" id="PTHR35176:SF2">
    <property type="entry name" value="F420H(2)-DEPENDENT REDUCTASE RV1155"/>
    <property type="match status" value="1"/>
</dbReference>
<dbReference type="Pfam" id="PF01243">
    <property type="entry name" value="PNPOx_N"/>
    <property type="match status" value="1"/>
</dbReference>
<dbReference type="GO" id="GO:0005829">
    <property type="term" value="C:cytosol"/>
    <property type="evidence" value="ECO:0007669"/>
    <property type="project" value="TreeGrafter"/>
</dbReference>
<dbReference type="Proteomes" id="UP000530412">
    <property type="component" value="Unassembled WGS sequence"/>
</dbReference>
<evidence type="ECO:0000313" key="3">
    <source>
        <dbReference type="EMBL" id="MBA8942001.1"/>
    </source>
</evidence>
<accession>A0AA40S903</accession>
<evidence type="ECO:0000313" key="4">
    <source>
        <dbReference type="Proteomes" id="UP000530412"/>
    </source>
</evidence>
<dbReference type="SUPFAM" id="SSF50475">
    <property type="entry name" value="FMN-binding split barrel"/>
    <property type="match status" value="1"/>
</dbReference>
<protein>
    <submittedName>
        <fullName evidence="3">PPOX class probable F420-dependent enzyme</fullName>
    </submittedName>
</protein>
<evidence type="ECO:0000256" key="1">
    <source>
        <dbReference type="ARBA" id="ARBA00023002"/>
    </source>
</evidence>
<dbReference type="EMBL" id="JACJIE010000001">
    <property type="protein sequence ID" value="MBA8942001.1"/>
    <property type="molecule type" value="Genomic_DNA"/>
</dbReference>